<dbReference type="Proteomes" id="UP000273105">
    <property type="component" value="Unassembled WGS sequence"/>
</dbReference>
<evidence type="ECO:0000256" key="1">
    <source>
        <dbReference type="SAM" id="Coils"/>
    </source>
</evidence>
<keyword evidence="2" id="KW-1133">Transmembrane helix</keyword>
<keyword evidence="2" id="KW-0472">Membrane</keyword>
<dbReference type="EMBL" id="RAXZ01000003">
    <property type="protein sequence ID" value="RKG54807.1"/>
    <property type="molecule type" value="Genomic_DNA"/>
</dbReference>
<organism evidence="3 8">
    <name type="scientific">Acinetobacter cumulans</name>
    <dbReference type="NCBI Taxonomy" id="2136182"/>
    <lineage>
        <taxon>Bacteria</taxon>
        <taxon>Pseudomonadati</taxon>
        <taxon>Pseudomonadota</taxon>
        <taxon>Gammaproteobacteria</taxon>
        <taxon>Moraxellales</taxon>
        <taxon>Moraxellaceae</taxon>
        <taxon>Acinetobacter</taxon>
    </lineage>
</organism>
<accession>A0A498D066</accession>
<dbReference type="Proteomes" id="UP000281084">
    <property type="component" value="Unassembled WGS sequence"/>
</dbReference>
<feature type="coiled-coil region" evidence="1">
    <location>
        <begin position="104"/>
        <end position="149"/>
    </location>
</feature>
<sequence>MAEDQRNSPKLLIGIIGGLGVLVALFFAYQWFTSPVEELAPVYDTVASEASSQPTSEASTEETAASEINLQEASAVEANHATQSKPLVTDDILTAPIPENASLAKEEQARLADLQEQLAEQEKTLKAQHADADQLIKLKEEQLKLLEQQLAQEH</sequence>
<evidence type="ECO:0000313" key="3">
    <source>
        <dbReference type="EMBL" id="RKG54807.1"/>
    </source>
</evidence>
<comment type="caution">
    <text evidence="3">The sequence shown here is derived from an EMBL/GenBank/DDBJ whole genome shotgun (WGS) entry which is preliminary data.</text>
</comment>
<dbReference type="AlphaFoldDB" id="A0A3A8G6W2"/>
<reference evidence="6 7" key="1">
    <citation type="submission" date="2018-09" db="EMBL/GenBank/DDBJ databases">
        <title>The draft genome of Acinetobacter sp. strains.</title>
        <authorList>
            <person name="Qin J."/>
            <person name="Feng Y."/>
            <person name="Zong Z."/>
        </authorList>
    </citation>
    <scope>NUCLEOTIDE SEQUENCE [LARGE SCALE GENOMIC DNA]</scope>
    <source>
        <strain evidence="5 7">WCHAc060001</strain>
        <strain evidence="4 6">WCHAc060003</strain>
    </source>
</reference>
<dbReference type="EMBL" id="RCHE01000013">
    <property type="protein sequence ID" value="RLL47242.1"/>
    <property type="molecule type" value="Genomic_DNA"/>
</dbReference>
<keyword evidence="2" id="KW-0812">Transmembrane</keyword>
<gene>
    <name evidence="3" type="ORF">D7V64_04335</name>
    <name evidence="5" type="ORF">D9K79_07380</name>
    <name evidence="4" type="ORF">D9K80_09675</name>
</gene>
<evidence type="ECO:0000313" key="4">
    <source>
        <dbReference type="EMBL" id="RLL35103.1"/>
    </source>
</evidence>
<dbReference type="RefSeq" id="WP_120365201.1">
    <property type="nucleotide sequence ID" value="NZ_RAXY01000002.1"/>
</dbReference>
<keyword evidence="1" id="KW-0175">Coiled coil</keyword>
<evidence type="ECO:0000313" key="5">
    <source>
        <dbReference type="EMBL" id="RLL47242.1"/>
    </source>
</evidence>
<evidence type="ECO:0000256" key="2">
    <source>
        <dbReference type="SAM" id="Phobius"/>
    </source>
</evidence>
<protein>
    <submittedName>
        <fullName evidence="3">Uncharacterized protein</fullName>
    </submittedName>
</protein>
<dbReference type="EMBL" id="RCHD01000020">
    <property type="protein sequence ID" value="RLL35103.1"/>
    <property type="molecule type" value="Genomic_DNA"/>
</dbReference>
<accession>A0A3A8G6W2</accession>
<keyword evidence="7" id="KW-1185">Reference proteome</keyword>
<reference evidence="3 8" key="2">
    <citation type="submission" date="2018-09" db="EMBL/GenBank/DDBJ databases">
        <title>The draft genome of Acinetobacter spp. strains.</title>
        <authorList>
            <person name="Qin J."/>
            <person name="Feng Y."/>
            <person name="Zong Z."/>
        </authorList>
    </citation>
    <scope>NUCLEOTIDE SEQUENCE [LARGE SCALE GENOMIC DNA]</scope>
    <source>
        <strain evidence="3 8">WCHAc060002</strain>
    </source>
</reference>
<name>A0A3A8G6W2_9GAMM</name>
<feature type="transmembrane region" description="Helical" evidence="2">
    <location>
        <begin position="12"/>
        <end position="32"/>
    </location>
</feature>
<evidence type="ECO:0000313" key="6">
    <source>
        <dbReference type="Proteomes" id="UP000267166"/>
    </source>
</evidence>
<proteinExistence type="predicted"/>
<evidence type="ECO:0000313" key="8">
    <source>
        <dbReference type="Proteomes" id="UP000281084"/>
    </source>
</evidence>
<evidence type="ECO:0000313" key="7">
    <source>
        <dbReference type="Proteomes" id="UP000273105"/>
    </source>
</evidence>
<dbReference type="Proteomes" id="UP000267166">
    <property type="component" value="Unassembled WGS sequence"/>
</dbReference>